<feature type="compositionally biased region" description="Basic and acidic residues" evidence="1">
    <location>
        <begin position="187"/>
        <end position="204"/>
    </location>
</feature>
<dbReference type="WBParaSite" id="ACRNAN_Path_250.g939.t1">
    <property type="protein sequence ID" value="ACRNAN_Path_250.g939.t1"/>
    <property type="gene ID" value="ACRNAN_Path_250.g939"/>
</dbReference>
<protein>
    <submittedName>
        <fullName evidence="3">Uncharacterized protein</fullName>
    </submittedName>
</protein>
<feature type="compositionally biased region" description="Basic and acidic residues" evidence="1">
    <location>
        <begin position="511"/>
        <end position="526"/>
    </location>
</feature>
<feature type="compositionally biased region" description="Basic and acidic residues" evidence="1">
    <location>
        <begin position="356"/>
        <end position="373"/>
    </location>
</feature>
<feature type="compositionally biased region" description="Basic and acidic residues" evidence="1">
    <location>
        <begin position="224"/>
        <end position="234"/>
    </location>
</feature>
<feature type="compositionally biased region" description="Basic and acidic residues" evidence="1">
    <location>
        <begin position="550"/>
        <end position="569"/>
    </location>
</feature>
<reference evidence="3" key="1">
    <citation type="submission" date="2022-11" db="UniProtKB">
        <authorList>
            <consortium name="WormBaseParasite"/>
        </authorList>
    </citation>
    <scope>IDENTIFICATION</scope>
</reference>
<feature type="compositionally biased region" description="Low complexity" evidence="1">
    <location>
        <begin position="77"/>
        <end position="87"/>
    </location>
</feature>
<feature type="compositionally biased region" description="Low complexity" evidence="1">
    <location>
        <begin position="410"/>
        <end position="421"/>
    </location>
</feature>
<dbReference type="AlphaFoldDB" id="A0A914C473"/>
<keyword evidence="2" id="KW-1185">Reference proteome</keyword>
<feature type="compositionally biased region" description="Acidic residues" evidence="1">
    <location>
        <begin position="295"/>
        <end position="305"/>
    </location>
</feature>
<evidence type="ECO:0000313" key="2">
    <source>
        <dbReference type="Proteomes" id="UP000887540"/>
    </source>
</evidence>
<feature type="compositionally biased region" description="Polar residues" evidence="1">
    <location>
        <begin position="374"/>
        <end position="386"/>
    </location>
</feature>
<organism evidence="2 3">
    <name type="scientific">Acrobeloides nanus</name>
    <dbReference type="NCBI Taxonomy" id="290746"/>
    <lineage>
        <taxon>Eukaryota</taxon>
        <taxon>Metazoa</taxon>
        <taxon>Ecdysozoa</taxon>
        <taxon>Nematoda</taxon>
        <taxon>Chromadorea</taxon>
        <taxon>Rhabditida</taxon>
        <taxon>Tylenchina</taxon>
        <taxon>Cephalobomorpha</taxon>
        <taxon>Cephaloboidea</taxon>
        <taxon>Cephalobidae</taxon>
        <taxon>Acrobeloides</taxon>
    </lineage>
</organism>
<dbReference type="Proteomes" id="UP000887540">
    <property type="component" value="Unplaced"/>
</dbReference>
<evidence type="ECO:0000256" key="1">
    <source>
        <dbReference type="SAM" id="MobiDB-lite"/>
    </source>
</evidence>
<sequence>MVLPINDTDVGEVILKLITEIGLEKLSSRLIREKLTDTFKVVFGKEHKEEIDMITKEKIAEIHTKQNFAEQTKENFASTPASPAESSSSHEETPSQSFVTEKATPKPGIRFAYCIVFAPKPIDEFVVVPHDMINGRMIVGKPIKLKMPTWEDAYSCTIRKLCVDEDDANLKMREFIAKKKAEVVPKNELVDESTKDLKAEKSAETTETMPPTQTSPKISTPEPPIEKTPRRRGESPSPNGLVIDETPGSSEPENEPETSKKPEKFLGQTKRPAVTKKPAPKMKPMKPSHASSSEDSSDSSSESEPEAIKSKAVKKVSLKDILKKKPKPGTSTTPLPILKKNPAKKTIGPPPGFKSIRNERDEKMRAMREERSETLNNPQERPNVSTPVAKEDTPQPNETPKSQELPIINSTSDESSSTWTTPENSKMDISGSGTPISTAVELPKNLGTSTTMSTSTVVKRNPAKKTIVNNASRKIVAQKEEKSETVQENGSPQATPKEPPSPTVINFLKNDNNDRHERLVEKEPLKRSLHISTDSALEDERHYTANKKPKFAEKESIGKEKEEMKKRLSIDMITKNGPISLSSPSWQPSTPGTTRDLISTEKTNGYSDKADVNRIESPLFPNPTNEADFKNFFEKLLRDFFQKVEERNQRRHEEVMDEIRKIKEANEKITAQK</sequence>
<evidence type="ECO:0000313" key="3">
    <source>
        <dbReference type="WBParaSite" id="ACRNAN_Path_250.g939.t1"/>
    </source>
</evidence>
<proteinExistence type="predicted"/>
<feature type="region of interest" description="Disordered" evidence="1">
    <location>
        <begin position="187"/>
        <end position="610"/>
    </location>
</feature>
<feature type="compositionally biased region" description="Polar residues" evidence="1">
    <location>
        <begin position="205"/>
        <end position="218"/>
    </location>
</feature>
<accession>A0A914C473</accession>
<feature type="compositionally biased region" description="Polar residues" evidence="1">
    <location>
        <begin position="577"/>
        <end position="606"/>
    </location>
</feature>
<feature type="region of interest" description="Disordered" evidence="1">
    <location>
        <begin position="71"/>
        <end position="101"/>
    </location>
</feature>
<name>A0A914C473_9BILA</name>